<comment type="caution">
    <text evidence="2">The sequence shown here is derived from an EMBL/GenBank/DDBJ whole genome shotgun (WGS) entry which is preliminary data.</text>
</comment>
<keyword evidence="1" id="KW-0560">Oxidoreductase</keyword>
<keyword evidence="5" id="KW-1185">Reference proteome</keyword>
<dbReference type="RefSeq" id="WP_007928964.1">
    <property type="nucleotide sequence ID" value="NZ_ALWX01000065.1"/>
</dbReference>
<dbReference type="AlphaFoldDB" id="K1DZY3"/>
<dbReference type="PANTHER" id="PTHR43539:SF78">
    <property type="entry name" value="FLAVIN-CONTAINING MONOOXYGENASE"/>
    <property type="match status" value="1"/>
</dbReference>
<dbReference type="GO" id="GO:0050660">
    <property type="term" value="F:flavin adenine dinucleotide binding"/>
    <property type="evidence" value="ECO:0007669"/>
    <property type="project" value="TreeGrafter"/>
</dbReference>
<dbReference type="eggNOG" id="COG2072">
    <property type="taxonomic scope" value="Bacteria"/>
</dbReference>
<dbReference type="GO" id="GO:0004497">
    <property type="term" value="F:monooxygenase activity"/>
    <property type="evidence" value="ECO:0007669"/>
    <property type="project" value="UniProtKB-KW"/>
</dbReference>
<dbReference type="PRINTS" id="PR00469">
    <property type="entry name" value="PNDRDTASEII"/>
</dbReference>
<dbReference type="EMBL" id="PIPF01000007">
    <property type="protein sequence ID" value="RWU83648.1"/>
    <property type="molecule type" value="Genomic_DNA"/>
</dbReference>
<dbReference type="NCBIfam" id="NF040505">
    <property type="entry name" value="ArsO_flavin_mono"/>
    <property type="match status" value="1"/>
</dbReference>
<reference evidence="3 5" key="1">
    <citation type="journal article" date="2009" name="Int. J. Syst. Evol. Microbiol.">
        <title>Janibacter hoylei sp. nov., Bacillus isronensis sp. nov. and Bacillus aryabhattai sp. nov., isolated from cryotubes used for collecting air from the upper atmosphere.</title>
        <authorList>
            <person name="Shivaji S."/>
            <person name="Chaturvedi P."/>
            <person name="Begum Z."/>
            <person name="Pindi P.K."/>
            <person name="Manorama R."/>
            <person name="Padmanaban D.A."/>
            <person name="Shouche Y.S."/>
            <person name="Pawar S."/>
            <person name="Vaishampayan P."/>
            <person name="Dutt C.B."/>
            <person name="Datta G.N."/>
            <person name="Manchanda R.K."/>
            <person name="Rao U.R."/>
            <person name="Bhargava P.M."/>
            <person name="Narlikar J.V."/>
        </authorList>
    </citation>
    <scope>NUCLEOTIDE SEQUENCE [LARGE SCALE GENOMIC DNA]</scope>
    <source>
        <strain evidence="3 5">PVAS-1</strain>
    </source>
</reference>
<proteinExistence type="predicted"/>
<dbReference type="PRINTS" id="PR00368">
    <property type="entry name" value="FADPNR"/>
</dbReference>
<dbReference type="EMBL" id="ALWX01000065">
    <property type="protein sequence ID" value="EKA60301.1"/>
    <property type="molecule type" value="Genomic_DNA"/>
</dbReference>
<dbReference type="Gene3D" id="3.50.50.60">
    <property type="entry name" value="FAD/NAD(P)-binding domain"/>
    <property type="match status" value="1"/>
</dbReference>
<sequence length="354" mass="38331">MLGDVEVVVIGGGQAGLATAYHLRRAGVDHVVLDAQDEPGGAWQSTWPSLRLFSPSAYSSLPGWPMPPHPDAFPPVEHVLAYLRAYEERYDLDVQRPVVVSDVIADDDGLTVLTDVGQIRTRYVVSATGTWAAPFVPTVEGRTDFAGTQLHSAHYRGPDDFAGQRVAVVGGGNSGVQITADLVDVAERVSLVSARRLRFLPDDVDGRHLFDRATARLQAAGDARAQTEAIIGEIVALPRVREARAQGALRVRAMFDRIVPSGAVIGRELLDLDAIIWCTGYRPALRHLRSLRLRTSDGYPEVVDNRSTKDRRVCFVGYGDWTGPASATLIGVGRTAKSLAASLARELADETHQP</sequence>
<dbReference type="PANTHER" id="PTHR43539">
    <property type="entry name" value="FLAVIN-BINDING MONOOXYGENASE-LIKE PROTEIN (AFU_ORTHOLOGUE AFUA_4G09220)"/>
    <property type="match status" value="1"/>
</dbReference>
<dbReference type="SUPFAM" id="SSF51905">
    <property type="entry name" value="FAD/NAD(P)-binding domain"/>
    <property type="match status" value="2"/>
</dbReference>
<dbReference type="OrthoDB" id="178899at2"/>
<dbReference type="PATRIC" id="fig|1210046.3.peg.2605"/>
<reference evidence="2 4" key="2">
    <citation type="journal article" date="2012" name="J. Bacteriol.">
        <title>Genome Sequence of Janibacter hoylei MTCC8307, Isolated from the Stratospheric Air.</title>
        <authorList>
            <person name="Pawar S.P."/>
            <person name="Dhotre D.P."/>
            <person name="Shetty S.A."/>
            <person name="Chowdhury S.P."/>
            <person name="Chaudhari B.L."/>
            <person name="Shouche Y.S."/>
        </authorList>
    </citation>
    <scope>NUCLEOTIDE SEQUENCE [LARGE SCALE GENOMIC DNA]</scope>
    <source>
        <strain evidence="2 4">PVAS-1</strain>
    </source>
</reference>
<evidence type="ECO:0000313" key="5">
    <source>
        <dbReference type="Proteomes" id="UP000288711"/>
    </source>
</evidence>
<dbReference type="InterPro" id="IPR050982">
    <property type="entry name" value="Auxin_biosynth/cation_transpt"/>
</dbReference>
<protein>
    <submittedName>
        <fullName evidence="2">Monooxygenase</fullName>
    </submittedName>
    <submittedName>
        <fullName evidence="3">NAD(P)/FAD-dependent oxidoreductase</fullName>
    </submittedName>
</protein>
<evidence type="ECO:0000313" key="3">
    <source>
        <dbReference type="EMBL" id="RWU83648.1"/>
    </source>
</evidence>
<dbReference type="InterPro" id="IPR036188">
    <property type="entry name" value="FAD/NAD-bd_sf"/>
</dbReference>
<name>K1DZY3_9MICO</name>
<dbReference type="Pfam" id="PF13738">
    <property type="entry name" value="Pyr_redox_3"/>
    <property type="match status" value="1"/>
</dbReference>
<evidence type="ECO:0000256" key="1">
    <source>
        <dbReference type="ARBA" id="ARBA00023002"/>
    </source>
</evidence>
<reference evidence="3" key="3">
    <citation type="submission" date="2017-11" db="EMBL/GenBank/DDBJ databases">
        <authorList>
            <person name="Seuylemezian A."/>
            <person name="Cooper K."/>
            <person name="Vaishampayan P."/>
        </authorList>
    </citation>
    <scope>NUCLEOTIDE SEQUENCE</scope>
    <source>
        <strain evidence="3">PVAS-1</strain>
    </source>
</reference>
<accession>K1DZY3</accession>
<evidence type="ECO:0000313" key="2">
    <source>
        <dbReference type="EMBL" id="EKA60301.1"/>
    </source>
</evidence>
<gene>
    <name evidence="2" type="ORF">B277_13574</name>
    <name evidence="3" type="ORF">CWN80_07740</name>
</gene>
<dbReference type="Proteomes" id="UP000004474">
    <property type="component" value="Unassembled WGS sequence"/>
</dbReference>
<evidence type="ECO:0000313" key="4">
    <source>
        <dbReference type="Proteomes" id="UP000004474"/>
    </source>
</evidence>
<dbReference type="Proteomes" id="UP000288711">
    <property type="component" value="Unassembled WGS sequence"/>
</dbReference>
<organism evidence="2 4">
    <name type="scientific">Janibacter hoylei PVAS-1</name>
    <dbReference type="NCBI Taxonomy" id="1210046"/>
    <lineage>
        <taxon>Bacteria</taxon>
        <taxon>Bacillati</taxon>
        <taxon>Actinomycetota</taxon>
        <taxon>Actinomycetes</taxon>
        <taxon>Micrococcales</taxon>
        <taxon>Intrasporangiaceae</taxon>
        <taxon>Janibacter</taxon>
    </lineage>
</organism>
<dbReference type="STRING" id="1210046.B277_13574"/>
<keyword evidence="2" id="KW-0503">Monooxygenase</keyword>